<comment type="caution">
    <text evidence="3">The sequence shown here is derived from an EMBL/GenBank/DDBJ whole genome shotgun (WGS) entry which is preliminary data.</text>
</comment>
<feature type="transmembrane region" description="Helical" evidence="1">
    <location>
        <begin position="197"/>
        <end position="216"/>
    </location>
</feature>
<feature type="transmembrane region" description="Helical" evidence="1">
    <location>
        <begin position="122"/>
        <end position="146"/>
    </location>
</feature>
<evidence type="ECO:0000313" key="3">
    <source>
        <dbReference type="EMBL" id="MBP1924814.1"/>
    </source>
</evidence>
<keyword evidence="1" id="KW-1133">Transmembrane helix</keyword>
<evidence type="ECO:0000313" key="4">
    <source>
        <dbReference type="Proteomes" id="UP001519342"/>
    </source>
</evidence>
<feature type="transmembrane region" description="Helical" evidence="1">
    <location>
        <begin position="72"/>
        <end position="90"/>
    </location>
</feature>
<feature type="transmembrane region" description="Helical" evidence="1">
    <location>
        <begin position="97"/>
        <end position="116"/>
    </location>
</feature>
<dbReference type="RefSeq" id="WP_209510579.1">
    <property type="nucleotide sequence ID" value="NZ_JAGGKS010000002.1"/>
</dbReference>
<feature type="domain" description="Prepilin type IV endopeptidase peptidase" evidence="2">
    <location>
        <begin position="79"/>
        <end position="182"/>
    </location>
</feature>
<dbReference type="Gene3D" id="1.20.120.1220">
    <property type="match status" value="1"/>
</dbReference>
<dbReference type="Pfam" id="PF01478">
    <property type="entry name" value="Peptidase_A24"/>
    <property type="match status" value="1"/>
</dbReference>
<dbReference type="InterPro" id="IPR000045">
    <property type="entry name" value="Prepilin_IV_endopep_pep"/>
</dbReference>
<keyword evidence="3" id="KW-0378">Hydrolase</keyword>
<dbReference type="GO" id="GO:0006508">
    <property type="term" value="P:proteolysis"/>
    <property type="evidence" value="ECO:0007669"/>
    <property type="project" value="UniProtKB-KW"/>
</dbReference>
<dbReference type="EMBL" id="JAGGKS010000002">
    <property type="protein sequence ID" value="MBP1924814.1"/>
    <property type="molecule type" value="Genomic_DNA"/>
</dbReference>
<evidence type="ECO:0000259" key="2">
    <source>
        <dbReference type="Pfam" id="PF01478"/>
    </source>
</evidence>
<organism evidence="3 4">
    <name type="scientific">Sedimentibacter acidaminivorans</name>
    <dbReference type="NCBI Taxonomy" id="913099"/>
    <lineage>
        <taxon>Bacteria</taxon>
        <taxon>Bacillati</taxon>
        <taxon>Bacillota</taxon>
        <taxon>Tissierellia</taxon>
        <taxon>Sedimentibacter</taxon>
    </lineage>
</organism>
<keyword evidence="1" id="KW-0812">Transmembrane</keyword>
<name>A0ABS4GAV4_9FIRM</name>
<dbReference type="Proteomes" id="UP001519342">
    <property type="component" value="Unassembled WGS sequence"/>
</dbReference>
<gene>
    <name evidence="3" type="ORF">J2Z76_000671</name>
</gene>
<keyword evidence="1" id="KW-0472">Membrane</keyword>
<feature type="transmembrane region" description="Helical" evidence="1">
    <location>
        <begin position="6"/>
        <end position="27"/>
    </location>
</feature>
<protein>
    <submittedName>
        <fullName evidence="3">Flp pilus assembly protein protease CpaA</fullName>
    </submittedName>
</protein>
<accession>A0ABS4GAV4</accession>
<keyword evidence="3" id="KW-0645">Protease</keyword>
<feature type="transmembrane region" description="Helical" evidence="1">
    <location>
        <begin position="48"/>
        <end position="66"/>
    </location>
</feature>
<feature type="transmembrane region" description="Helical" evidence="1">
    <location>
        <begin position="158"/>
        <end position="185"/>
    </location>
</feature>
<reference evidence="3 4" key="1">
    <citation type="submission" date="2021-03" db="EMBL/GenBank/DDBJ databases">
        <title>Genomic Encyclopedia of Type Strains, Phase IV (KMG-IV): sequencing the most valuable type-strain genomes for metagenomic binning, comparative biology and taxonomic classification.</title>
        <authorList>
            <person name="Goeker M."/>
        </authorList>
    </citation>
    <scope>NUCLEOTIDE SEQUENCE [LARGE SCALE GENOMIC DNA]</scope>
    <source>
        <strain evidence="3 4">DSM 24004</strain>
    </source>
</reference>
<proteinExistence type="predicted"/>
<dbReference type="GO" id="GO:0008233">
    <property type="term" value="F:peptidase activity"/>
    <property type="evidence" value="ECO:0007669"/>
    <property type="project" value="UniProtKB-KW"/>
</dbReference>
<keyword evidence="4" id="KW-1185">Reference proteome</keyword>
<sequence>MISKITVLYGLIGIILGYTIPYLSFRIMEYKKGKGNVNSSKIALYSKIFKVFLSLSSCGVWMFIALNVNDLFVGLLIGILIILGLIIIFIDIQIRIIPNELVIALAVVGIIFQLYSYGLLSMMIAIVCMVVMMGVFTSAAGFVGFGKVGAGDVKLSGAMGLALGYPLVITAVEIMAIVLLVYITIGFVIKKIFLSTMLPLAPFMISGFIFALITLLF</sequence>
<evidence type="ECO:0000256" key="1">
    <source>
        <dbReference type="SAM" id="Phobius"/>
    </source>
</evidence>